<comment type="caution">
    <text evidence="1">The sequence shown here is derived from an EMBL/GenBank/DDBJ whole genome shotgun (WGS) entry which is preliminary data.</text>
</comment>
<gene>
    <name evidence="1" type="ORF">CARN1_2118</name>
</gene>
<name>E6PCP7_9ZZZZ</name>
<sequence>MFSSIVRPSLGALFLAATLAPGLASASTVSASLVPDGTYVVQVEAVKDAQHALVLLPNGMETTLTATGSASFAKVKPHQQLRVSIIAGKTPVLAVTRR</sequence>
<dbReference type="AlphaFoldDB" id="E6PCP7"/>
<evidence type="ECO:0000313" key="1">
    <source>
        <dbReference type="EMBL" id="CBH74231.1"/>
    </source>
</evidence>
<proteinExistence type="predicted"/>
<accession>E6PCP7</accession>
<organism evidence="1">
    <name type="scientific">mine drainage metagenome</name>
    <dbReference type="NCBI Taxonomy" id="410659"/>
    <lineage>
        <taxon>unclassified sequences</taxon>
        <taxon>metagenomes</taxon>
        <taxon>ecological metagenomes</taxon>
    </lineage>
</organism>
<protein>
    <submittedName>
        <fullName evidence="1">Uncharacterized protein</fullName>
    </submittedName>
</protein>
<reference evidence="1" key="1">
    <citation type="submission" date="2009-10" db="EMBL/GenBank/DDBJ databases">
        <title>Diversity of trophic interactions inside an arsenic-rich microbial ecosystem.</title>
        <authorList>
            <person name="Bertin P.N."/>
            <person name="Heinrich-Salmeron A."/>
            <person name="Pelletier E."/>
            <person name="Goulhen-Chollet F."/>
            <person name="Arsene-Ploetze F."/>
            <person name="Gallien S."/>
            <person name="Calteau A."/>
            <person name="Vallenet D."/>
            <person name="Casiot C."/>
            <person name="Chane-Woon-Ming B."/>
            <person name="Giloteaux L."/>
            <person name="Barakat M."/>
            <person name="Bonnefoy V."/>
            <person name="Bruneel O."/>
            <person name="Chandler M."/>
            <person name="Cleiss J."/>
            <person name="Duran R."/>
            <person name="Elbaz-Poulichet F."/>
            <person name="Fonknechten N."/>
            <person name="Lauga B."/>
            <person name="Mornico D."/>
            <person name="Ortet P."/>
            <person name="Schaeffer C."/>
            <person name="Siguier P."/>
            <person name="Alexander Thil Smith A."/>
            <person name="Van Dorsselaer A."/>
            <person name="Weissenbach J."/>
            <person name="Medigue C."/>
            <person name="Le Paslier D."/>
        </authorList>
    </citation>
    <scope>NUCLEOTIDE SEQUENCE</scope>
</reference>
<dbReference type="EMBL" id="CABL01000001">
    <property type="protein sequence ID" value="CBH74231.1"/>
    <property type="molecule type" value="Genomic_DNA"/>
</dbReference>